<reference evidence="3 4" key="1">
    <citation type="submission" date="2024-11" db="EMBL/GenBank/DDBJ databases">
        <title>Using genomics to understand microbial adaptation to soil warming.</title>
        <authorList>
            <person name="Deangelis K.M. PhD."/>
        </authorList>
    </citation>
    <scope>NUCLEOTIDE SEQUENCE [LARGE SCALE GENOMIC DNA]</scope>
    <source>
        <strain evidence="3 4">GAS97</strain>
    </source>
</reference>
<evidence type="ECO:0000313" key="3">
    <source>
        <dbReference type="EMBL" id="MFK4445973.1"/>
    </source>
</evidence>
<dbReference type="RefSeq" id="WP_404610918.1">
    <property type="nucleotide sequence ID" value="NZ_JBIYDN010000022.1"/>
</dbReference>
<keyword evidence="4" id="KW-1185">Reference proteome</keyword>
<evidence type="ECO:0000256" key="1">
    <source>
        <dbReference type="ARBA" id="ARBA00023239"/>
    </source>
</evidence>
<dbReference type="Gene3D" id="3.20.20.140">
    <property type="entry name" value="Metal-dependent hydrolases"/>
    <property type="match status" value="1"/>
</dbReference>
<proteinExistence type="predicted"/>
<dbReference type="SUPFAM" id="SSF51556">
    <property type="entry name" value="Metallo-dependent hydrolases"/>
    <property type="match status" value="1"/>
</dbReference>
<comment type="caution">
    <text evidence="3">The sequence shown here is derived from an EMBL/GenBank/DDBJ whole genome shotgun (WGS) entry which is preliminary data.</text>
</comment>
<dbReference type="PANTHER" id="PTHR21240">
    <property type="entry name" value="2-AMINO-3-CARBOXYLMUCONATE-6-SEMIALDEHYDE DECARBOXYLASE"/>
    <property type="match status" value="1"/>
</dbReference>
<gene>
    <name evidence="3" type="ORF">ABH943_006005</name>
</gene>
<evidence type="ECO:0000259" key="2">
    <source>
        <dbReference type="Pfam" id="PF04909"/>
    </source>
</evidence>
<accession>A0ABW8MQK2</accession>
<dbReference type="Pfam" id="PF04909">
    <property type="entry name" value="Amidohydro_2"/>
    <property type="match status" value="1"/>
</dbReference>
<dbReference type="InterPro" id="IPR032465">
    <property type="entry name" value="ACMSD"/>
</dbReference>
<name>A0ABW8MQK2_9BURK</name>
<dbReference type="EMBL" id="JBIYDN010000022">
    <property type="protein sequence ID" value="MFK4445973.1"/>
    <property type="molecule type" value="Genomic_DNA"/>
</dbReference>
<dbReference type="InterPro" id="IPR032466">
    <property type="entry name" value="Metal_Hydrolase"/>
</dbReference>
<sequence length="337" mass="37330">MIVDLHAHALDEQFIHDLSKTPVAGLRAEHGDDGYWVIRRQGDDRKSSIDPNLHDLPKRLESLRKRDVGLQLFAPPPFMLAWPGGASGVELVRALNIASHRIAAQSGGRMEMLAVLALGEPEVAAQELQRAVDEHGVRGVMMPSSAGGKPLDDPEFAPLFTLIEKLGLVIFMHPTSAVTSERFGMYGVHVLIGWPFETTLAVTRMIFEGQLERHPTLKLVLAHGGGNLMFLRGRLDSAYEATGWEADPYFRKNITRRPSEYLDRLYYDTCALSEDSNRFTIQAMGAERVVFGSDYPFDIGDPEGRRTVPVVDALPEAQRQMIYSGNALRLLEGAGRG</sequence>
<dbReference type="InterPro" id="IPR006680">
    <property type="entry name" value="Amidohydro-rel"/>
</dbReference>
<organism evidence="3 4">
    <name type="scientific">Caballeronia udeis</name>
    <dbReference type="NCBI Taxonomy" id="1232866"/>
    <lineage>
        <taxon>Bacteria</taxon>
        <taxon>Pseudomonadati</taxon>
        <taxon>Pseudomonadota</taxon>
        <taxon>Betaproteobacteria</taxon>
        <taxon>Burkholderiales</taxon>
        <taxon>Burkholderiaceae</taxon>
        <taxon>Caballeronia</taxon>
    </lineage>
</organism>
<dbReference type="PANTHER" id="PTHR21240:SF28">
    <property type="entry name" value="ISO-OROTATE DECARBOXYLASE (EUROFUNG)"/>
    <property type="match status" value="1"/>
</dbReference>
<keyword evidence="1 3" id="KW-0456">Lyase</keyword>
<dbReference type="Proteomes" id="UP001620514">
    <property type="component" value="Unassembled WGS sequence"/>
</dbReference>
<dbReference type="EC" id="4.1.1.45" evidence="3"/>
<dbReference type="GO" id="GO:0001760">
    <property type="term" value="F:aminocarboxymuconate-semialdehyde decarboxylase activity"/>
    <property type="evidence" value="ECO:0007669"/>
    <property type="project" value="UniProtKB-EC"/>
</dbReference>
<protein>
    <submittedName>
        <fullName evidence="3">Aminocarboxymuconate-semialdehyde decarboxylase</fullName>
        <ecNumber evidence="3">4.1.1.45</ecNumber>
    </submittedName>
</protein>
<evidence type="ECO:0000313" key="4">
    <source>
        <dbReference type="Proteomes" id="UP001620514"/>
    </source>
</evidence>
<feature type="domain" description="Amidohydrolase-related" evidence="2">
    <location>
        <begin position="3"/>
        <end position="331"/>
    </location>
</feature>